<dbReference type="OrthoDB" id="10426160at2759"/>
<comment type="caution">
    <text evidence="1">The sequence shown here is derived from an EMBL/GenBank/DDBJ whole genome shotgun (WGS) entry which is preliminary data.</text>
</comment>
<dbReference type="EMBL" id="CAJOBC010003212">
    <property type="protein sequence ID" value="CAF3772493.1"/>
    <property type="molecule type" value="Genomic_DNA"/>
</dbReference>
<organism evidence="1 3">
    <name type="scientific">Didymodactylos carnosus</name>
    <dbReference type="NCBI Taxonomy" id="1234261"/>
    <lineage>
        <taxon>Eukaryota</taxon>
        <taxon>Metazoa</taxon>
        <taxon>Spiralia</taxon>
        <taxon>Gnathifera</taxon>
        <taxon>Rotifera</taxon>
        <taxon>Eurotatoria</taxon>
        <taxon>Bdelloidea</taxon>
        <taxon>Philodinida</taxon>
        <taxon>Philodinidae</taxon>
        <taxon>Didymodactylos</taxon>
    </lineage>
</organism>
<feature type="non-terminal residue" evidence="1">
    <location>
        <position position="1"/>
    </location>
</feature>
<accession>A0A814GV80</accession>
<dbReference type="AlphaFoldDB" id="A0A814GV80"/>
<evidence type="ECO:0000313" key="1">
    <source>
        <dbReference type="EMBL" id="CAF1001043.1"/>
    </source>
</evidence>
<protein>
    <submittedName>
        <fullName evidence="1">Uncharacterized protein</fullName>
    </submittedName>
</protein>
<evidence type="ECO:0000313" key="2">
    <source>
        <dbReference type="EMBL" id="CAF3772493.1"/>
    </source>
</evidence>
<name>A0A814GV80_9BILA</name>
<dbReference type="Proteomes" id="UP000663829">
    <property type="component" value="Unassembled WGS sequence"/>
</dbReference>
<gene>
    <name evidence="1" type="ORF">GPM918_LOCUS13759</name>
    <name evidence="2" type="ORF">SRO942_LOCUS13759</name>
</gene>
<sequence length="582" mass="68095">MATYHNVRRAVASKVSQKAVGTGNPRNNQHKRQFLLEKLSLMDKKMLGICKTDKNETELNCYLCFILETPPSSKTHNRTSIETDTAPSLIPTRIGTIDEKILNTQFFLPLLVVQNQEWRETFDSFFESPISACRYPSLTVDKKTLIRDQTKNTIKQVYDIDILDVYFQTLLTSLSTYYSQKDINYNDKLSEYIWILLRTIRYIIMTKMVNEKISTEHQLNETIGQLHELIRNRDKSINDAAKYKKFISKLHPSDYYYCLYNLMILYPEDVHKSNLMQMDTILLGLLTQYDYSNGATLDGICDHFLRMILERSMKFVPKLNVANYVNKDELVQYLHENAGVRVQSYLRYWSYVVQVIRQLILDREYSLKQFQATLTIIKEQNQQMNGLLPFCFEINPECQKYLNDQILAEYILTTANLKDKKFIVLTTSILCTNNDNNTPSLDQVLTNNIKRIEKLQNKLKIMTSTMKDNSINEQINTTLQEQDVTNQNITQQEENTNQILNDITRDNSIEQMQSTLIEDNTKQQNMICDHEKEKYLLQSTTIQHNVESTVEQQDDNNSITTDNNHQNVCYETVNILIYLLDE</sequence>
<reference evidence="1" key="1">
    <citation type="submission" date="2021-02" db="EMBL/GenBank/DDBJ databases">
        <authorList>
            <person name="Nowell W R."/>
        </authorList>
    </citation>
    <scope>NUCLEOTIDE SEQUENCE</scope>
</reference>
<dbReference type="EMBL" id="CAJNOQ010003212">
    <property type="protein sequence ID" value="CAF1001043.1"/>
    <property type="molecule type" value="Genomic_DNA"/>
</dbReference>
<keyword evidence="3" id="KW-1185">Reference proteome</keyword>
<evidence type="ECO:0000313" key="3">
    <source>
        <dbReference type="Proteomes" id="UP000663829"/>
    </source>
</evidence>
<dbReference type="Proteomes" id="UP000681722">
    <property type="component" value="Unassembled WGS sequence"/>
</dbReference>
<proteinExistence type="predicted"/>